<evidence type="ECO:0000259" key="1">
    <source>
        <dbReference type="SMART" id="SM00382"/>
    </source>
</evidence>
<dbReference type="SMART" id="SM00382">
    <property type="entry name" value="AAA"/>
    <property type="match status" value="1"/>
</dbReference>
<reference evidence="2 3" key="1">
    <citation type="journal article" date="2019" name="Int. J. Syst. Evol. Microbiol.">
        <title>The Global Catalogue of Microorganisms (GCM) 10K type strain sequencing project: providing services to taxonomists for standard genome sequencing and annotation.</title>
        <authorList>
            <consortium name="The Broad Institute Genomics Platform"/>
            <consortium name="The Broad Institute Genome Sequencing Center for Infectious Disease"/>
            <person name="Wu L."/>
            <person name="Ma J."/>
        </authorList>
    </citation>
    <scope>NUCLEOTIDE SEQUENCE [LARGE SCALE GENOMIC DNA]</scope>
    <source>
        <strain evidence="2 3">JCM 9088</strain>
    </source>
</reference>
<dbReference type="EMBL" id="BAAAUD010000029">
    <property type="protein sequence ID" value="GAA2940994.1"/>
    <property type="molecule type" value="Genomic_DNA"/>
</dbReference>
<dbReference type="InterPro" id="IPR003593">
    <property type="entry name" value="AAA+_ATPase"/>
</dbReference>
<sequence length="669" mass="73432">MPRDWAGESERDRSVQTYVESLILPGDGGRSRTAAGNQPVTLTLGPRGSGKTTLLRALAAWAETTPVVLLDLAELSRQEKRPVDVLGAVAFGLEPRKKHVPRISFRAFRPVCAALAVEVTPENRAGARRRMAQALAGPPSQWLADVNQVAQIAASMVGLPSAVTAALQLLPLGERGWMRGRLHRRLSGIRRATAITSALDFLIELNLAYNGGAGEDRRRTERVVCEVFLRDLRQSYARKHWAVRCLLLLDNVDNPLGGEVLRLFLEERQPDAPDPLVVLAMAGSYPERLQDVAFGWQHAGGGSPGEWAAGTAFDPRCVTDGLRVGRLRDLTRNEVERQAEEILRTAAAPAPRGDAGLRWLGWAVYELTRGQPEGTARVLAALLDFDRTVAWEERLRRTLEPSGGVVRELLDRLLPIDPPEGLRRALIRAAAAPDLAQALATRALRDEAADHLRTEFRSFCRDGLRTMHIGTGDELADGRPETPHPLLRRLLLGALDDPDAVHTALRAEALSRSEPRRAAYHALACGDLPAAAAYLDGIFEQVRPEEWCGELCRLRRAPLPAHVGGGAGITPWRRYESLVHHLGDAAVGPRLRTVTRLLAASWLGPEPVPDPATDRVGDPYREPLGDPYASLYAEINARFHTLATAHTEHVAWTAVLLDKAGQYDKEPWR</sequence>
<gene>
    <name evidence="2" type="ORF">GCM10010446_27790</name>
</gene>
<dbReference type="Proteomes" id="UP001500403">
    <property type="component" value="Unassembled WGS sequence"/>
</dbReference>
<dbReference type="SUPFAM" id="SSF52540">
    <property type="entry name" value="P-loop containing nucleoside triphosphate hydrolases"/>
    <property type="match status" value="1"/>
</dbReference>
<organism evidence="2 3">
    <name type="scientific">Streptomyces enissocaesilis</name>
    <dbReference type="NCBI Taxonomy" id="332589"/>
    <lineage>
        <taxon>Bacteria</taxon>
        <taxon>Bacillati</taxon>
        <taxon>Actinomycetota</taxon>
        <taxon>Actinomycetes</taxon>
        <taxon>Kitasatosporales</taxon>
        <taxon>Streptomycetaceae</taxon>
        <taxon>Streptomyces</taxon>
        <taxon>Streptomyces rochei group</taxon>
    </lineage>
</organism>
<keyword evidence="3" id="KW-1185">Reference proteome</keyword>
<dbReference type="InterPro" id="IPR027417">
    <property type="entry name" value="P-loop_NTPase"/>
</dbReference>
<comment type="caution">
    <text evidence="2">The sequence shown here is derived from an EMBL/GenBank/DDBJ whole genome shotgun (WGS) entry which is preliminary data.</text>
</comment>
<protein>
    <recommendedName>
        <fullName evidence="1">AAA+ ATPase domain-containing protein</fullName>
    </recommendedName>
</protein>
<proteinExistence type="predicted"/>
<evidence type="ECO:0000313" key="3">
    <source>
        <dbReference type="Proteomes" id="UP001500403"/>
    </source>
</evidence>
<name>A0ABN3X718_9ACTN</name>
<accession>A0ABN3X718</accession>
<evidence type="ECO:0000313" key="2">
    <source>
        <dbReference type="EMBL" id="GAA2940994.1"/>
    </source>
</evidence>
<feature type="domain" description="AAA+ ATPase" evidence="1">
    <location>
        <begin position="37"/>
        <end position="420"/>
    </location>
</feature>